<dbReference type="VEuPathDB" id="FungiDB:GGTG_03488"/>
<dbReference type="EMBL" id="GL385396">
    <property type="protein sequence ID" value="EJT78387.1"/>
    <property type="molecule type" value="Genomic_DNA"/>
</dbReference>
<reference evidence="3" key="3">
    <citation type="submission" date="2010-09" db="EMBL/GenBank/DDBJ databases">
        <title>Annotation of Gaeumannomyces graminis var. tritici R3-111a-1.</title>
        <authorList>
            <consortium name="The Broad Institute Genome Sequencing Platform"/>
            <person name="Ma L.-J."/>
            <person name="Dead R."/>
            <person name="Young S.K."/>
            <person name="Zeng Q."/>
            <person name="Gargeya S."/>
            <person name="Fitzgerald M."/>
            <person name="Haas B."/>
            <person name="Abouelleil A."/>
            <person name="Alvarado L."/>
            <person name="Arachchi H.M."/>
            <person name="Berlin A."/>
            <person name="Brown A."/>
            <person name="Chapman S.B."/>
            <person name="Chen Z."/>
            <person name="Dunbar C."/>
            <person name="Freedman E."/>
            <person name="Gearin G."/>
            <person name="Gellesch M."/>
            <person name="Goldberg J."/>
            <person name="Griggs A."/>
            <person name="Gujja S."/>
            <person name="Heiman D."/>
            <person name="Howarth C."/>
            <person name="Larson L."/>
            <person name="Lui A."/>
            <person name="MacDonald P.J.P."/>
            <person name="Mehta T."/>
            <person name="Montmayeur A."/>
            <person name="Murphy C."/>
            <person name="Neiman D."/>
            <person name="Pearson M."/>
            <person name="Priest M."/>
            <person name="Roberts A."/>
            <person name="Saif S."/>
            <person name="Shea T."/>
            <person name="Shenoy N."/>
            <person name="Sisk P."/>
            <person name="Stolte C."/>
            <person name="Sykes S."/>
            <person name="Yandava C."/>
            <person name="Wortman J."/>
            <person name="Nusbaum C."/>
            <person name="Birren B."/>
        </authorList>
    </citation>
    <scope>NUCLEOTIDE SEQUENCE</scope>
    <source>
        <strain evidence="3">R3-111a-1</strain>
    </source>
</reference>
<dbReference type="RefSeq" id="XP_009219532.1">
    <property type="nucleotide sequence ID" value="XM_009221268.1"/>
</dbReference>
<dbReference type="OrthoDB" id="5428890at2759"/>
<evidence type="ECO:0000256" key="1">
    <source>
        <dbReference type="SAM" id="MobiDB-lite"/>
    </source>
</evidence>
<feature type="compositionally biased region" description="Polar residues" evidence="1">
    <location>
        <begin position="1"/>
        <end position="10"/>
    </location>
</feature>
<keyword evidence="5" id="KW-1185">Reference proteome</keyword>
<gene>
    <name evidence="4" type="primary">20343946</name>
    <name evidence="3" type="ORF">GGTG_03488</name>
</gene>
<dbReference type="EnsemblFungi" id="EJT78387">
    <property type="protein sequence ID" value="EJT78387"/>
    <property type="gene ID" value="GGTG_03488"/>
</dbReference>
<dbReference type="GeneID" id="20343946"/>
<sequence>MEHTDTQQAVPGSALPGPDGGTSQEAVRRPPPRQSPLRRATTNINRHLHKTSTRTPPEWHERCLAVIGGFEHDDQQARSNRIHNLQPYFDGYYQEIKTKKEVPRHETAPARAAATESAPGQEAAGQTGREGAAAGQAAPEKGVYAPEGDEPAEASAVNVAEDDEQRDYSEISLLLRYVRLLKLNLDTTRKSLRQGIVDSQLPPQNVDESPETEKATKDRMTGKAVGELPGEPGSSGKSGEGSSSGDGGGDENKGSGSNSQAHADGKTAAAPQKIILPEGMEPKHFFPPTAEKARYAILFNKSLAAACKVAFGIQVQDSPRVNRGETLPQQTPCVWKEDLTLDGFLKREFPTADQSDMLSGRFKERLLSLRTLVRHADVTVAWTSHLPDHLVLKYEDDRKVLKLFGLPCFLESTYDAGKSVTNRNTKADSAKNVFSCHMKAENEATYSTEFMAETLQTYRLLIPTGNKTWAEHTFLSSSPNRRAWQRIFSSPNRHERTADARLIAVFDLSDHEPADSLRLLTTYSQMFRRFPHWGLRLQALMEEAEDPTPMSWAGRWAERRKGPRHSFWVTVVAFAAATLVGVIATAFAIAQFWIGWCGWQKDGPVGCKPQGEVVASDAAA</sequence>
<reference evidence="4" key="4">
    <citation type="journal article" date="2015" name="G3 (Bethesda)">
        <title>Genome sequences of three phytopathogenic species of the Magnaporthaceae family of fungi.</title>
        <authorList>
            <person name="Okagaki L.H."/>
            <person name="Nunes C.C."/>
            <person name="Sailsbery J."/>
            <person name="Clay B."/>
            <person name="Brown D."/>
            <person name="John T."/>
            <person name="Oh Y."/>
            <person name="Young N."/>
            <person name="Fitzgerald M."/>
            <person name="Haas B.J."/>
            <person name="Zeng Q."/>
            <person name="Young S."/>
            <person name="Adiconis X."/>
            <person name="Fan L."/>
            <person name="Levin J.Z."/>
            <person name="Mitchell T.K."/>
            <person name="Okubara P.A."/>
            <person name="Farman M.L."/>
            <person name="Kohn L.M."/>
            <person name="Birren B."/>
            <person name="Ma L.-J."/>
            <person name="Dean R.A."/>
        </authorList>
    </citation>
    <scope>NUCLEOTIDE SEQUENCE</scope>
    <source>
        <strain evidence="4">R3-111a-1</strain>
    </source>
</reference>
<feature type="compositionally biased region" description="Basic and acidic residues" evidence="1">
    <location>
        <begin position="211"/>
        <end position="221"/>
    </location>
</feature>
<keyword evidence="2" id="KW-1133">Transmembrane helix</keyword>
<organism evidence="3">
    <name type="scientific">Gaeumannomyces tritici (strain R3-111a-1)</name>
    <name type="common">Wheat and barley take-all root rot fungus</name>
    <name type="synonym">Gaeumannomyces graminis var. tritici</name>
    <dbReference type="NCBI Taxonomy" id="644352"/>
    <lineage>
        <taxon>Eukaryota</taxon>
        <taxon>Fungi</taxon>
        <taxon>Dikarya</taxon>
        <taxon>Ascomycota</taxon>
        <taxon>Pezizomycotina</taxon>
        <taxon>Sordariomycetes</taxon>
        <taxon>Sordariomycetidae</taxon>
        <taxon>Magnaporthales</taxon>
        <taxon>Magnaporthaceae</taxon>
        <taxon>Gaeumannomyces</taxon>
    </lineage>
</organism>
<feature type="region of interest" description="Disordered" evidence="1">
    <location>
        <begin position="1"/>
        <end position="56"/>
    </location>
</feature>
<dbReference type="HOGENOM" id="CLU_440780_0_0_1"/>
<dbReference type="Proteomes" id="UP000006039">
    <property type="component" value="Unassembled WGS sequence"/>
</dbReference>
<evidence type="ECO:0000256" key="2">
    <source>
        <dbReference type="SAM" id="Phobius"/>
    </source>
</evidence>
<accession>J3NQD1</accession>
<keyword evidence="2" id="KW-0812">Transmembrane</keyword>
<feature type="transmembrane region" description="Helical" evidence="2">
    <location>
        <begin position="567"/>
        <end position="594"/>
    </location>
</feature>
<reference evidence="3" key="2">
    <citation type="submission" date="2010-07" db="EMBL/GenBank/DDBJ databases">
        <authorList>
            <consortium name="The Broad Institute Genome Sequencing Platform"/>
            <consortium name="Broad Institute Genome Sequencing Center for Infectious Disease"/>
            <person name="Ma L.-J."/>
            <person name="Dead R."/>
            <person name="Young S."/>
            <person name="Zeng Q."/>
            <person name="Koehrsen M."/>
            <person name="Alvarado L."/>
            <person name="Berlin A."/>
            <person name="Chapman S.B."/>
            <person name="Chen Z."/>
            <person name="Freedman E."/>
            <person name="Gellesch M."/>
            <person name="Goldberg J."/>
            <person name="Griggs A."/>
            <person name="Gujja S."/>
            <person name="Heilman E.R."/>
            <person name="Heiman D."/>
            <person name="Hepburn T."/>
            <person name="Howarth C."/>
            <person name="Jen D."/>
            <person name="Larson L."/>
            <person name="Mehta T."/>
            <person name="Neiman D."/>
            <person name="Pearson M."/>
            <person name="Roberts A."/>
            <person name="Saif S."/>
            <person name="Shea T."/>
            <person name="Shenoy N."/>
            <person name="Sisk P."/>
            <person name="Stolte C."/>
            <person name="Sykes S."/>
            <person name="Walk T."/>
            <person name="White J."/>
            <person name="Yandava C."/>
            <person name="Haas B."/>
            <person name="Nusbaum C."/>
            <person name="Birren B."/>
        </authorList>
    </citation>
    <scope>NUCLEOTIDE SEQUENCE</scope>
    <source>
        <strain evidence="3">R3-111a-1</strain>
    </source>
</reference>
<dbReference type="eggNOG" id="ENOG502TCM2">
    <property type="taxonomic scope" value="Eukaryota"/>
</dbReference>
<protein>
    <submittedName>
        <fullName evidence="3 4">Uncharacterized protein</fullName>
    </submittedName>
</protein>
<keyword evidence="2" id="KW-0472">Membrane</keyword>
<evidence type="ECO:0000313" key="3">
    <source>
        <dbReference type="EMBL" id="EJT78387.1"/>
    </source>
</evidence>
<evidence type="ECO:0000313" key="5">
    <source>
        <dbReference type="Proteomes" id="UP000006039"/>
    </source>
</evidence>
<reference evidence="5" key="1">
    <citation type="submission" date="2010-07" db="EMBL/GenBank/DDBJ databases">
        <title>The genome sequence of Gaeumannomyces graminis var. tritici strain R3-111a-1.</title>
        <authorList>
            <consortium name="The Broad Institute Genome Sequencing Platform"/>
            <person name="Ma L.-J."/>
            <person name="Dead R."/>
            <person name="Young S."/>
            <person name="Zeng Q."/>
            <person name="Koehrsen M."/>
            <person name="Alvarado L."/>
            <person name="Berlin A."/>
            <person name="Chapman S.B."/>
            <person name="Chen Z."/>
            <person name="Freedman E."/>
            <person name="Gellesch M."/>
            <person name="Goldberg J."/>
            <person name="Griggs A."/>
            <person name="Gujja S."/>
            <person name="Heilman E.R."/>
            <person name="Heiman D."/>
            <person name="Hepburn T."/>
            <person name="Howarth C."/>
            <person name="Jen D."/>
            <person name="Larson L."/>
            <person name="Mehta T."/>
            <person name="Neiman D."/>
            <person name="Pearson M."/>
            <person name="Roberts A."/>
            <person name="Saif S."/>
            <person name="Shea T."/>
            <person name="Shenoy N."/>
            <person name="Sisk P."/>
            <person name="Stolte C."/>
            <person name="Sykes S."/>
            <person name="Walk T."/>
            <person name="White J."/>
            <person name="Yandava C."/>
            <person name="Haas B."/>
            <person name="Nusbaum C."/>
            <person name="Birren B."/>
        </authorList>
    </citation>
    <scope>NUCLEOTIDE SEQUENCE [LARGE SCALE GENOMIC DNA]</scope>
    <source>
        <strain evidence="5">R3-111a-1</strain>
    </source>
</reference>
<name>J3NQD1_GAET3</name>
<proteinExistence type="predicted"/>
<feature type="compositionally biased region" description="Low complexity" evidence="1">
    <location>
        <begin position="109"/>
        <end position="119"/>
    </location>
</feature>
<feature type="compositionally biased region" description="Gly residues" evidence="1">
    <location>
        <begin position="236"/>
        <end position="247"/>
    </location>
</feature>
<dbReference type="AlphaFoldDB" id="J3NQD1"/>
<reference evidence="4" key="5">
    <citation type="submission" date="2018-04" db="UniProtKB">
        <authorList>
            <consortium name="EnsemblFungi"/>
        </authorList>
    </citation>
    <scope>IDENTIFICATION</scope>
    <source>
        <strain evidence="4">R3-111a-1</strain>
    </source>
</reference>
<feature type="region of interest" description="Disordered" evidence="1">
    <location>
        <begin position="101"/>
        <end position="166"/>
    </location>
</feature>
<feature type="region of interest" description="Disordered" evidence="1">
    <location>
        <begin position="196"/>
        <end position="268"/>
    </location>
</feature>
<evidence type="ECO:0000313" key="4">
    <source>
        <dbReference type="EnsemblFungi" id="EJT78387"/>
    </source>
</evidence>